<feature type="compositionally biased region" description="Basic and acidic residues" evidence="7">
    <location>
        <begin position="302"/>
        <end position="355"/>
    </location>
</feature>
<dbReference type="PROSITE" id="PS52027">
    <property type="entry name" value="ZF_C2HC_C3H"/>
    <property type="match status" value="2"/>
</dbReference>
<feature type="compositionally biased region" description="Polar residues" evidence="7">
    <location>
        <begin position="129"/>
        <end position="141"/>
    </location>
</feature>
<dbReference type="PANTHER" id="PTHR14649">
    <property type="entry name" value="ZINC FINGER C2HC DOMAIN-CONTAINING PROTEIN 1C"/>
    <property type="match status" value="1"/>
</dbReference>
<dbReference type="EMBL" id="JBJQND010000006">
    <property type="protein sequence ID" value="KAL3873907.1"/>
    <property type="molecule type" value="Genomic_DNA"/>
</dbReference>
<reference evidence="9 10" key="1">
    <citation type="submission" date="2024-11" db="EMBL/GenBank/DDBJ databases">
        <title>Chromosome-level genome assembly of the freshwater bivalve Anodonta woodiana.</title>
        <authorList>
            <person name="Chen X."/>
        </authorList>
    </citation>
    <scope>NUCLEOTIDE SEQUENCE [LARGE SCALE GENOMIC DNA]</scope>
    <source>
        <strain evidence="9">MN2024</strain>
        <tissue evidence="9">Gills</tissue>
    </source>
</reference>
<dbReference type="Proteomes" id="UP001634394">
    <property type="component" value="Unassembled WGS sequence"/>
</dbReference>
<comment type="similarity">
    <text evidence="1">Belongs to the ZC2HC1 family.</text>
</comment>
<feature type="compositionally biased region" description="Low complexity" evidence="7">
    <location>
        <begin position="203"/>
        <end position="213"/>
    </location>
</feature>
<keyword evidence="2" id="KW-0479">Metal-binding</keyword>
<evidence type="ECO:0000256" key="5">
    <source>
        <dbReference type="ARBA" id="ARBA00023054"/>
    </source>
</evidence>
<evidence type="ECO:0000256" key="6">
    <source>
        <dbReference type="PROSITE-ProRule" id="PRU01371"/>
    </source>
</evidence>
<dbReference type="AlphaFoldDB" id="A0ABD3WMD8"/>
<feature type="compositionally biased region" description="Basic and acidic residues" evidence="7">
    <location>
        <begin position="260"/>
        <end position="276"/>
    </location>
</feature>
<feature type="compositionally biased region" description="Acidic residues" evidence="7">
    <location>
        <begin position="356"/>
        <end position="366"/>
    </location>
</feature>
<feature type="region of interest" description="Disordered" evidence="7">
    <location>
        <begin position="15"/>
        <end position="38"/>
    </location>
</feature>
<comment type="caution">
    <text evidence="9">The sequence shown here is derived from an EMBL/GenBank/DDBJ whole genome shotgun (WGS) entry which is preliminary data.</text>
</comment>
<accession>A0ABD3WMD8</accession>
<feature type="compositionally biased region" description="Basic and acidic residues" evidence="7">
    <location>
        <begin position="25"/>
        <end position="34"/>
    </location>
</feature>
<feature type="compositionally biased region" description="Basic and acidic residues" evidence="7">
    <location>
        <begin position="480"/>
        <end position="490"/>
    </location>
</feature>
<sequence length="609" mass="70867">MSKVGIDVDNLFRSSKIPKPTADQLNHHKMDNHASQRPSRLVQLQSDYQQRLLKEKEDRMIQMYKENQKKALKRVNQHTGKGMVRDFFDERRLNGSANRSDTNVPSIEHQFLQKKLQYKQVNGGPLDSAFQNEPQQKQMPKNSAGRDRSNLLAPIDKSSIPVPHKPQIVRPRTLKKKTSNDGHTENKYQVYPKSAPSDKMAQNDENSSSASDDSPPPNLSQLKSLQRRKLLSQGENSNRTNKTASSTKTKNSDFQNWQMEQDKAREERLQKNREKNNQVPRIDLNDDEGYEEESSHGTDSSEELKRKQQELMERIAHQQAELERLRQERLKEEEQERKEMERKKRIEEERKKKMTEEEEEMQAEEEERMKQQYEEERQRKVLEEKQRIKKVSNKYENKNSNNDQDLIQSKGAKSSPSPKSLEGRQPKPPSEPKPFRAQPSVPKSTEHTKFYEQAPIDEEEQSTGSVKLVTCNNCGRSFAEDRINKHEAACKNRTKKRKPLDPSKMRTQGTEMAKYQHTASKPSRDQPKRSNWRSQHESFVNAIRYAKTVTKVEKEGGNLANLPPPPPSDTSGYEQCPHCSRKFKQAAAERHIPWCKEQKSRQASQPRKR</sequence>
<evidence type="ECO:0000256" key="3">
    <source>
        <dbReference type="ARBA" id="ARBA00022771"/>
    </source>
</evidence>
<feature type="compositionally biased region" description="Low complexity" evidence="7">
    <location>
        <begin position="236"/>
        <end position="249"/>
    </location>
</feature>
<feature type="compositionally biased region" description="Basic and acidic residues" evidence="7">
    <location>
        <begin position="587"/>
        <end position="600"/>
    </location>
</feature>
<evidence type="ECO:0000256" key="2">
    <source>
        <dbReference type="ARBA" id="ARBA00022723"/>
    </source>
</evidence>
<proteinExistence type="inferred from homology"/>
<dbReference type="InterPro" id="IPR026104">
    <property type="entry name" value="ZNF_C2HC_dom_1C"/>
</dbReference>
<dbReference type="PANTHER" id="PTHR14649:SF1">
    <property type="entry name" value="ZINC FINGER C2HC DOMAIN-CONTAINING PROTEIN 1C"/>
    <property type="match status" value="1"/>
</dbReference>
<feature type="compositionally biased region" description="Basic and acidic residues" evidence="7">
    <location>
        <begin position="367"/>
        <end position="386"/>
    </location>
</feature>
<feature type="domain" description="C2HC/C3H-type" evidence="8">
    <location>
        <begin position="572"/>
        <end position="601"/>
    </location>
</feature>
<keyword evidence="4" id="KW-0862">Zinc</keyword>
<feature type="domain" description="C2HC/C3H-type" evidence="8">
    <location>
        <begin position="467"/>
        <end position="496"/>
    </location>
</feature>
<gene>
    <name evidence="9" type="ORF">ACJMK2_036985</name>
</gene>
<feature type="region of interest" description="Disordered" evidence="7">
    <location>
        <begin position="554"/>
        <end position="609"/>
    </location>
</feature>
<evidence type="ECO:0000256" key="4">
    <source>
        <dbReference type="ARBA" id="ARBA00022833"/>
    </source>
</evidence>
<evidence type="ECO:0000259" key="8">
    <source>
        <dbReference type="PROSITE" id="PS52027"/>
    </source>
</evidence>
<dbReference type="Gene3D" id="3.30.160.60">
    <property type="entry name" value="Classic Zinc Finger"/>
    <property type="match status" value="1"/>
</dbReference>
<protein>
    <recommendedName>
        <fullName evidence="8">C2HC/C3H-type domain-containing protein</fullName>
    </recommendedName>
</protein>
<evidence type="ECO:0000256" key="7">
    <source>
        <dbReference type="SAM" id="MobiDB-lite"/>
    </source>
</evidence>
<feature type="region of interest" description="Disordered" evidence="7">
    <location>
        <begin position="122"/>
        <end position="466"/>
    </location>
</feature>
<name>A0ABD3WMD8_SINWO</name>
<evidence type="ECO:0000256" key="1">
    <source>
        <dbReference type="ARBA" id="ARBA00010843"/>
    </source>
</evidence>
<dbReference type="InterPro" id="IPR049899">
    <property type="entry name" value="Znf_C2HC_C3H"/>
</dbReference>
<dbReference type="Pfam" id="PF13913">
    <property type="entry name" value="zf-C2HC_2"/>
    <property type="match status" value="2"/>
</dbReference>
<feature type="compositionally biased region" description="Polar residues" evidence="7">
    <location>
        <begin position="398"/>
        <end position="407"/>
    </location>
</feature>
<dbReference type="GO" id="GO:0008270">
    <property type="term" value="F:zinc ion binding"/>
    <property type="evidence" value="ECO:0007669"/>
    <property type="project" value="UniProtKB-KW"/>
</dbReference>
<keyword evidence="3 6" id="KW-0863">Zinc-finger</keyword>
<evidence type="ECO:0000313" key="10">
    <source>
        <dbReference type="Proteomes" id="UP001634394"/>
    </source>
</evidence>
<keyword evidence="10" id="KW-1185">Reference proteome</keyword>
<feature type="region of interest" description="Disordered" evidence="7">
    <location>
        <begin position="480"/>
        <end position="537"/>
    </location>
</feature>
<organism evidence="9 10">
    <name type="scientific">Sinanodonta woodiana</name>
    <name type="common">Chinese pond mussel</name>
    <name type="synonym">Anodonta woodiana</name>
    <dbReference type="NCBI Taxonomy" id="1069815"/>
    <lineage>
        <taxon>Eukaryota</taxon>
        <taxon>Metazoa</taxon>
        <taxon>Spiralia</taxon>
        <taxon>Lophotrochozoa</taxon>
        <taxon>Mollusca</taxon>
        <taxon>Bivalvia</taxon>
        <taxon>Autobranchia</taxon>
        <taxon>Heteroconchia</taxon>
        <taxon>Palaeoheterodonta</taxon>
        <taxon>Unionida</taxon>
        <taxon>Unionoidea</taxon>
        <taxon>Unionidae</taxon>
        <taxon>Unioninae</taxon>
        <taxon>Sinanodonta</taxon>
    </lineage>
</organism>
<keyword evidence="5" id="KW-0175">Coiled coil</keyword>
<evidence type="ECO:0000313" key="9">
    <source>
        <dbReference type="EMBL" id="KAL3873907.1"/>
    </source>
</evidence>